<dbReference type="EMBL" id="JAOCEK010000008">
    <property type="protein sequence ID" value="MDH1334951.1"/>
    <property type="molecule type" value="Genomic_DNA"/>
</dbReference>
<gene>
    <name evidence="1" type="ORF">N5D63_12475</name>
</gene>
<dbReference type="Proteomes" id="UP001161065">
    <property type="component" value="Unassembled WGS sequence"/>
</dbReference>
<evidence type="ECO:0000313" key="2">
    <source>
        <dbReference type="Proteomes" id="UP001161065"/>
    </source>
</evidence>
<reference evidence="1" key="1">
    <citation type="submission" date="2022-09" db="EMBL/GenBank/DDBJ databases">
        <title>Intensive care unit water sources are persistently colonized with multi-drug resistant bacteria and are the site of extensive horizontal gene transfer of antibiotic resistance genes.</title>
        <authorList>
            <person name="Diorio-Toth L."/>
        </authorList>
    </citation>
    <scope>NUCLEOTIDE SEQUENCE</scope>
    <source>
        <strain evidence="1">GD03832</strain>
    </source>
</reference>
<protein>
    <submittedName>
        <fullName evidence="1">Uncharacterized protein</fullName>
    </submittedName>
</protein>
<evidence type="ECO:0000313" key="1">
    <source>
        <dbReference type="EMBL" id="MDH1334951.1"/>
    </source>
</evidence>
<accession>A0AA42TSW7</accession>
<sequence>MKLLMPLAVVIALVGCADSQTLKIHNPEIYATQQTAVDDNGVSLALPTAKHWAEGTGRMVD</sequence>
<comment type="caution">
    <text evidence="1">The sequence shown here is derived from an EMBL/GenBank/DDBJ whole genome shotgun (WGS) entry which is preliminary data.</text>
</comment>
<dbReference type="PROSITE" id="PS51257">
    <property type="entry name" value="PROKAR_LIPOPROTEIN"/>
    <property type="match status" value="1"/>
</dbReference>
<dbReference type="RefSeq" id="WP_280008317.1">
    <property type="nucleotide sequence ID" value="NZ_JAOCEK010000008.1"/>
</dbReference>
<organism evidence="1 2">
    <name type="scientific">Comamonas thiooxydans</name>
    <dbReference type="NCBI Taxonomy" id="363952"/>
    <lineage>
        <taxon>Bacteria</taxon>
        <taxon>Pseudomonadati</taxon>
        <taxon>Pseudomonadota</taxon>
        <taxon>Betaproteobacteria</taxon>
        <taxon>Burkholderiales</taxon>
        <taxon>Comamonadaceae</taxon>
        <taxon>Comamonas</taxon>
    </lineage>
</organism>
<name>A0AA42TSW7_9BURK</name>
<dbReference type="AlphaFoldDB" id="A0AA42TSW7"/>
<proteinExistence type="predicted"/>